<proteinExistence type="predicted"/>
<evidence type="ECO:0000313" key="2">
    <source>
        <dbReference type="Proteomes" id="UP000186513"/>
    </source>
</evidence>
<dbReference type="AlphaFoldDB" id="A0A1K2HG20"/>
<protein>
    <submittedName>
        <fullName evidence="1">Uncharacterized protein</fullName>
    </submittedName>
</protein>
<name>A0A1K2HG20_9NEIS</name>
<evidence type="ECO:0000313" key="1">
    <source>
        <dbReference type="EMBL" id="SFZ75732.1"/>
    </source>
</evidence>
<dbReference type="RefSeq" id="WP_072428235.1">
    <property type="nucleotide sequence ID" value="NZ_FPKR01000006.1"/>
</dbReference>
<sequence length="65" mass="7161">MPTADKEAMWNLVLTQRRQILQALEDAKRAPLLRVEISQPAPVATSSPIPAGLLRTLEHYALQAA</sequence>
<dbReference type="STRING" id="1121279.SAMN02745887_01710"/>
<organism evidence="1 2">
    <name type="scientific">Chitinimonas taiwanensis DSM 18899</name>
    <dbReference type="NCBI Taxonomy" id="1121279"/>
    <lineage>
        <taxon>Bacteria</taxon>
        <taxon>Pseudomonadati</taxon>
        <taxon>Pseudomonadota</taxon>
        <taxon>Betaproteobacteria</taxon>
        <taxon>Neisseriales</taxon>
        <taxon>Chitinibacteraceae</taxon>
        <taxon>Chitinimonas</taxon>
    </lineage>
</organism>
<accession>A0A1K2HG20</accession>
<keyword evidence="2" id="KW-1185">Reference proteome</keyword>
<gene>
    <name evidence="1" type="ORF">SAMN02745887_01710</name>
</gene>
<reference evidence="1 2" key="1">
    <citation type="submission" date="2016-11" db="EMBL/GenBank/DDBJ databases">
        <authorList>
            <person name="Jaros S."/>
            <person name="Januszkiewicz K."/>
            <person name="Wedrychowicz H."/>
        </authorList>
    </citation>
    <scope>NUCLEOTIDE SEQUENCE [LARGE SCALE GENOMIC DNA]</scope>
    <source>
        <strain evidence="1 2">DSM 18899</strain>
    </source>
</reference>
<dbReference type="EMBL" id="FPKR01000006">
    <property type="protein sequence ID" value="SFZ75732.1"/>
    <property type="molecule type" value="Genomic_DNA"/>
</dbReference>
<dbReference type="Proteomes" id="UP000186513">
    <property type="component" value="Unassembled WGS sequence"/>
</dbReference>